<evidence type="ECO:0000256" key="5">
    <source>
        <dbReference type="ARBA" id="ARBA00040276"/>
    </source>
</evidence>
<dbReference type="PANTHER" id="PTHR44229:SF4">
    <property type="entry name" value="15-HYDROXYPROSTAGLANDIN DEHYDROGENASE [NAD(+)]"/>
    <property type="match status" value="1"/>
</dbReference>
<evidence type="ECO:0000256" key="9">
    <source>
        <dbReference type="ARBA" id="ARBA00047325"/>
    </source>
</evidence>
<evidence type="ECO:0000256" key="18">
    <source>
        <dbReference type="ARBA" id="ARBA00048739"/>
    </source>
</evidence>
<name>A0A9Q1CFM5_HOLLE</name>
<evidence type="ECO:0000256" key="20">
    <source>
        <dbReference type="ARBA" id="ARBA00049151"/>
    </source>
</evidence>
<protein>
    <recommendedName>
        <fullName evidence="5">15-hydroxyprostaglandin dehydrogenase [NAD(+)]</fullName>
        <ecNumber evidence="3">1.1.1.141</ecNumber>
        <ecNumber evidence="4">1.1.1.232</ecNumber>
    </recommendedName>
    <alternativeName>
        <fullName evidence="7">Eicosanoid/docosanoid dehydrogenase [NAD(+)]</fullName>
    </alternativeName>
    <alternativeName>
        <fullName evidence="6">Prostaglandin dehydrogenase 1</fullName>
    </alternativeName>
</protein>
<dbReference type="PRINTS" id="PR00080">
    <property type="entry name" value="SDRFAMILY"/>
</dbReference>
<dbReference type="Gene3D" id="3.40.50.720">
    <property type="entry name" value="NAD(P)-binding Rossmann-like Domain"/>
    <property type="match status" value="1"/>
</dbReference>
<comment type="catalytic activity">
    <reaction evidence="12">
        <text>15-oxo-(5S,6R)-dihydroxy-(7E,9E,11Z)-eicosatrienoate + NADH + H(+) = (5S,6R,15S)-trihydroxy-(7E,9E,11Z)-eicosatrienoate + NAD(+)</text>
        <dbReference type="Rhea" id="RHEA:41596"/>
        <dbReference type="ChEBI" id="CHEBI:15378"/>
        <dbReference type="ChEBI" id="CHEBI:57540"/>
        <dbReference type="ChEBI" id="CHEBI:57945"/>
        <dbReference type="ChEBI" id="CHEBI:78325"/>
        <dbReference type="ChEBI" id="CHEBI:78329"/>
    </reaction>
    <physiologicalReaction direction="left-to-right" evidence="12">
        <dbReference type="Rhea" id="RHEA:41597"/>
    </physiologicalReaction>
</comment>
<proteinExistence type="inferred from homology"/>
<comment type="catalytic activity">
    <reaction evidence="13">
        <text>(11R)-hydroxy-(5Z,8Z,12E,14Z)-eicosatetraenoate + NAD(+) = 11-oxo-(5Z,8Z,12E,14Z)-eicosatetraenoate + NADH + H(+)</text>
        <dbReference type="Rhea" id="RHEA:48640"/>
        <dbReference type="ChEBI" id="CHEBI:15378"/>
        <dbReference type="ChEBI" id="CHEBI:57540"/>
        <dbReference type="ChEBI" id="CHEBI:57945"/>
        <dbReference type="ChEBI" id="CHEBI:78836"/>
        <dbReference type="ChEBI" id="CHEBI:90697"/>
    </reaction>
    <physiologicalReaction direction="left-to-right" evidence="13">
        <dbReference type="Rhea" id="RHEA:48641"/>
    </physiologicalReaction>
</comment>
<reference evidence="23" key="1">
    <citation type="submission" date="2021-10" db="EMBL/GenBank/DDBJ databases">
        <title>Tropical sea cucumber genome reveals ecological adaptation and Cuvierian tubules defense mechanism.</title>
        <authorList>
            <person name="Chen T."/>
        </authorList>
    </citation>
    <scope>NUCLEOTIDE SEQUENCE</scope>
    <source>
        <strain evidence="23">Nanhai2018</strain>
        <tissue evidence="23">Muscle</tissue>
    </source>
</reference>
<comment type="catalytic activity">
    <reaction evidence="15">
        <text>resolvin D2 + NAD(+) = 7-oxoresolvin D2 + NADH + H(+)</text>
        <dbReference type="Rhea" id="RHEA:53584"/>
        <dbReference type="ChEBI" id="CHEBI:15378"/>
        <dbReference type="ChEBI" id="CHEBI:57540"/>
        <dbReference type="ChEBI" id="CHEBI:57945"/>
        <dbReference type="ChEBI" id="CHEBI:133367"/>
        <dbReference type="ChEBI" id="CHEBI:137497"/>
    </reaction>
    <physiologicalReaction direction="left-to-right" evidence="15">
        <dbReference type="Rhea" id="RHEA:53585"/>
    </physiologicalReaction>
</comment>
<dbReference type="GO" id="GO:0016404">
    <property type="term" value="F:15-hydroxyprostaglandin dehydrogenase (NAD+) activity"/>
    <property type="evidence" value="ECO:0007669"/>
    <property type="project" value="UniProtKB-EC"/>
</dbReference>
<evidence type="ECO:0000256" key="16">
    <source>
        <dbReference type="ARBA" id="ARBA00048535"/>
    </source>
</evidence>
<comment type="catalytic activity">
    <reaction evidence="18">
        <text>prostaglandin E2 + NAD(+) = 15-oxoprostaglandin E2 + NADH + H(+)</text>
        <dbReference type="Rhea" id="RHEA:11876"/>
        <dbReference type="ChEBI" id="CHEBI:15378"/>
        <dbReference type="ChEBI" id="CHEBI:57400"/>
        <dbReference type="ChEBI" id="CHEBI:57540"/>
        <dbReference type="ChEBI" id="CHEBI:57945"/>
        <dbReference type="ChEBI" id="CHEBI:606564"/>
        <dbReference type="EC" id="1.1.1.141"/>
    </reaction>
    <physiologicalReaction direction="left-to-right" evidence="18">
        <dbReference type="Rhea" id="RHEA:11877"/>
    </physiologicalReaction>
</comment>
<comment type="catalytic activity">
    <reaction evidence="9">
        <text>prostaglandin E1 + NAD(+) = 15-oxoprostaglandin E1 + NADH + H(+)</text>
        <dbReference type="Rhea" id="RHEA:16477"/>
        <dbReference type="ChEBI" id="CHEBI:15378"/>
        <dbReference type="ChEBI" id="CHEBI:57397"/>
        <dbReference type="ChEBI" id="CHEBI:57401"/>
        <dbReference type="ChEBI" id="CHEBI:57540"/>
        <dbReference type="ChEBI" id="CHEBI:57945"/>
    </reaction>
    <physiologicalReaction direction="left-to-right" evidence="9">
        <dbReference type="Rhea" id="RHEA:16478"/>
    </physiologicalReaction>
</comment>
<comment type="catalytic activity">
    <reaction evidence="10">
        <text>resolvin D1 + NAD(+) = 8-oxoresolvin D1 + NADH + H(+)</text>
        <dbReference type="Rhea" id="RHEA:50124"/>
        <dbReference type="ChEBI" id="CHEBI:15378"/>
        <dbReference type="ChEBI" id="CHEBI:57540"/>
        <dbReference type="ChEBI" id="CHEBI:57945"/>
        <dbReference type="ChEBI" id="CHEBI:132079"/>
        <dbReference type="ChEBI" id="CHEBI:132080"/>
    </reaction>
    <physiologicalReaction direction="left-to-right" evidence="10">
        <dbReference type="Rhea" id="RHEA:50125"/>
    </physiologicalReaction>
</comment>
<comment type="function">
    <text evidence="8">Catalyzes the NAD-dependent dehydrogenation (oxidation) of a broad array of hydroxylated polyunsaturated fatty acids (mainly eicosanoids and docosanoids, including prostaglandins, lipoxins and resolvins), yielding their corresponding keto (oxo) metabolites. Decreases the levels of the pro-proliferative prostaglandins such as prostaglandin E2 (whose activity is increased in cancer because of an increase in the expression of cyclooxygenase 2) and generates oxo-fatty acid products that can profoundly influence cell function by abrogating pro-inflammatory cytokine expression. Converts resolvins E1, D1 and D2 to their oxo products, which represents a mode of resolvin inactivation. Resolvin E1 plays important roles during the resolution phase of acute inflammation, while resolvins D1 and D2 have a unique role in obesity-induced adipose inflammation.</text>
</comment>
<evidence type="ECO:0000313" key="23">
    <source>
        <dbReference type="EMBL" id="KAJ8043823.1"/>
    </source>
</evidence>
<keyword evidence="24" id="KW-1185">Reference proteome</keyword>
<dbReference type="EC" id="1.1.1.141" evidence="3"/>
<evidence type="ECO:0000256" key="7">
    <source>
        <dbReference type="ARBA" id="ARBA00042026"/>
    </source>
</evidence>
<dbReference type="InterPro" id="IPR002347">
    <property type="entry name" value="SDR_fam"/>
</dbReference>
<dbReference type="Pfam" id="PF00106">
    <property type="entry name" value="adh_short"/>
    <property type="match status" value="1"/>
</dbReference>
<comment type="catalytic activity">
    <reaction evidence="14">
        <text>resolvin D1 + NAD(+) = 17-oxoresolvin D1 + NADH + H(+)</text>
        <dbReference type="Rhea" id="RHEA:50128"/>
        <dbReference type="ChEBI" id="CHEBI:15378"/>
        <dbReference type="ChEBI" id="CHEBI:57540"/>
        <dbReference type="ChEBI" id="CHEBI:57945"/>
        <dbReference type="ChEBI" id="CHEBI:132079"/>
        <dbReference type="ChEBI" id="CHEBI:132081"/>
    </reaction>
    <physiologicalReaction direction="left-to-right" evidence="14">
        <dbReference type="Rhea" id="RHEA:50129"/>
    </physiologicalReaction>
</comment>
<dbReference type="OrthoDB" id="417891at2759"/>
<dbReference type="Proteomes" id="UP001152320">
    <property type="component" value="Chromosome 4"/>
</dbReference>
<organism evidence="23 24">
    <name type="scientific">Holothuria leucospilota</name>
    <name type="common">Black long sea cucumber</name>
    <name type="synonym">Mertensiothuria leucospilota</name>
    <dbReference type="NCBI Taxonomy" id="206669"/>
    <lineage>
        <taxon>Eukaryota</taxon>
        <taxon>Metazoa</taxon>
        <taxon>Echinodermata</taxon>
        <taxon>Eleutherozoa</taxon>
        <taxon>Echinozoa</taxon>
        <taxon>Holothuroidea</taxon>
        <taxon>Aspidochirotacea</taxon>
        <taxon>Aspidochirotida</taxon>
        <taxon>Holothuriidae</taxon>
        <taxon>Holothuria</taxon>
    </lineage>
</organism>
<comment type="catalytic activity">
    <reaction evidence="16">
        <text>lipoxin A4 + NAD(+) = 15-oxo-(5S,6R)-dihydroxy-(7E,9E,11Z,13E)-eicosatetraenoate + NADH + H(+)</text>
        <dbReference type="Rhea" id="RHEA:41572"/>
        <dbReference type="ChEBI" id="CHEBI:15378"/>
        <dbReference type="ChEBI" id="CHEBI:57540"/>
        <dbReference type="ChEBI" id="CHEBI:57945"/>
        <dbReference type="ChEBI" id="CHEBI:67026"/>
        <dbReference type="ChEBI" id="CHEBI:78311"/>
    </reaction>
    <physiologicalReaction direction="left-to-right" evidence="16">
        <dbReference type="Rhea" id="RHEA:41573"/>
    </physiologicalReaction>
</comment>
<evidence type="ECO:0000256" key="1">
    <source>
        <dbReference type="ARBA" id="ARBA00006484"/>
    </source>
</evidence>
<keyword evidence="2" id="KW-0560">Oxidoreductase</keyword>
<evidence type="ECO:0000256" key="6">
    <source>
        <dbReference type="ARBA" id="ARBA00041812"/>
    </source>
</evidence>
<comment type="catalytic activity">
    <reaction evidence="19">
        <text>resolvin D2 + NAD(+) = 16-oxoresolvin D2 + NADH + H(+)</text>
        <dbReference type="Rhea" id="RHEA:53588"/>
        <dbReference type="ChEBI" id="CHEBI:15378"/>
        <dbReference type="ChEBI" id="CHEBI:57540"/>
        <dbReference type="ChEBI" id="CHEBI:57945"/>
        <dbReference type="ChEBI" id="CHEBI:133367"/>
        <dbReference type="ChEBI" id="CHEBI:137498"/>
    </reaction>
    <physiologicalReaction direction="left-to-right" evidence="19">
        <dbReference type="Rhea" id="RHEA:53589"/>
    </physiologicalReaction>
</comment>
<dbReference type="GO" id="GO:0005737">
    <property type="term" value="C:cytoplasm"/>
    <property type="evidence" value="ECO:0007669"/>
    <property type="project" value="TreeGrafter"/>
</dbReference>
<comment type="catalytic activity">
    <reaction evidence="17">
        <text>prostaglandin A1 + NAD(+) = 15-oxo-prostaglandin A1 + NADH + H(+)</text>
        <dbReference type="Rhea" id="RHEA:41263"/>
        <dbReference type="ChEBI" id="CHEBI:15378"/>
        <dbReference type="ChEBI" id="CHEBI:57398"/>
        <dbReference type="ChEBI" id="CHEBI:57540"/>
        <dbReference type="ChEBI" id="CHEBI:57945"/>
        <dbReference type="ChEBI" id="CHEBI:85072"/>
    </reaction>
    <physiologicalReaction direction="left-to-right" evidence="17">
        <dbReference type="Rhea" id="RHEA:41264"/>
    </physiologicalReaction>
</comment>
<dbReference type="PANTHER" id="PTHR44229">
    <property type="entry name" value="15-HYDROXYPROSTAGLANDIN DEHYDROGENASE [NAD(+)]"/>
    <property type="match status" value="1"/>
</dbReference>
<gene>
    <name evidence="23" type="ORF">HOLleu_11094</name>
</gene>
<evidence type="ECO:0000256" key="3">
    <source>
        <dbReference type="ARBA" id="ARBA00038968"/>
    </source>
</evidence>
<evidence type="ECO:0000256" key="11">
    <source>
        <dbReference type="ARBA" id="ARBA00048008"/>
    </source>
</evidence>
<dbReference type="GO" id="GO:0047034">
    <property type="term" value="F:15-hydroxyicosatetraenoate dehydrogenase activity"/>
    <property type="evidence" value="ECO:0007669"/>
    <property type="project" value="UniProtKB-EC"/>
</dbReference>
<evidence type="ECO:0000256" key="12">
    <source>
        <dbReference type="ARBA" id="ARBA00048140"/>
    </source>
</evidence>
<comment type="catalytic activity">
    <reaction evidence="20">
        <text>(15S)-hydroxy-(5Z,8Z,11Z,13E)-eicosatetraenoate + NAD(+) = 15-oxo-(5Z,8Z,11Z,13E)-eicosatetraenoate + NADH + H(+)</text>
        <dbReference type="Rhea" id="RHEA:23260"/>
        <dbReference type="ChEBI" id="CHEBI:15378"/>
        <dbReference type="ChEBI" id="CHEBI:57409"/>
        <dbReference type="ChEBI" id="CHEBI:57410"/>
        <dbReference type="ChEBI" id="CHEBI:57540"/>
        <dbReference type="ChEBI" id="CHEBI:57945"/>
        <dbReference type="EC" id="1.1.1.232"/>
    </reaction>
    <physiologicalReaction direction="left-to-right" evidence="20">
        <dbReference type="Rhea" id="RHEA:23261"/>
    </physiologicalReaction>
</comment>
<sequence length="250" mass="27744">MKTKGICAIITGAAEGIGRAVAERLLEKEAKFVAVLDVNKTKEKTAKDLREKFGKERVQYFHCNVTKDEDIKRAFKQAYDINKRVDVIVNNAGVPEWHPDILQINLGSVITGSELAKDYLSKTKRGYGGVLINTASILGLFPLGYTRYVATKFGVVGLTLSLPLQDSCFSPDDVRVGAICPGFVETNLSKEVADKVNFIKMDQIVDAFLLMIEDDTKHNCCIRITPKLGIDFHPLTPHEQFLKLTGILKD</sequence>
<dbReference type="InterPro" id="IPR036291">
    <property type="entry name" value="NAD(P)-bd_dom_sf"/>
</dbReference>
<evidence type="ECO:0000313" key="24">
    <source>
        <dbReference type="Proteomes" id="UP001152320"/>
    </source>
</evidence>
<dbReference type="AlphaFoldDB" id="A0A9Q1CFM5"/>
<comment type="similarity">
    <text evidence="1 22">Belongs to the short-chain dehydrogenases/reductases (SDR) family.</text>
</comment>
<evidence type="ECO:0000256" key="22">
    <source>
        <dbReference type="RuleBase" id="RU000363"/>
    </source>
</evidence>
<evidence type="ECO:0000256" key="2">
    <source>
        <dbReference type="ARBA" id="ARBA00023002"/>
    </source>
</evidence>
<evidence type="ECO:0000256" key="10">
    <source>
        <dbReference type="ARBA" id="ARBA00047672"/>
    </source>
</evidence>
<accession>A0A9Q1CFM5</accession>
<dbReference type="EC" id="1.1.1.232" evidence="4"/>
<dbReference type="PRINTS" id="PR00081">
    <property type="entry name" value="GDHRDH"/>
</dbReference>
<evidence type="ECO:0000256" key="21">
    <source>
        <dbReference type="ARBA" id="ARBA00049188"/>
    </source>
</evidence>
<evidence type="ECO:0000256" key="19">
    <source>
        <dbReference type="ARBA" id="ARBA00048921"/>
    </source>
</evidence>
<comment type="caution">
    <text evidence="23">The sequence shown here is derived from an EMBL/GenBank/DDBJ whole genome shotgun (WGS) entry which is preliminary data.</text>
</comment>
<evidence type="ECO:0000256" key="14">
    <source>
        <dbReference type="ARBA" id="ARBA00048170"/>
    </source>
</evidence>
<evidence type="ECO:0000256" key="8">
    <source>
        <dbReference type="ARBA" id="ARBA00045705"/>
    </source>
</evidence>
<dbReference type="EMBL" id="JAIZAY010000004">
    <property type="protein sequence ID" value="KAJ8043823.1"/>
    <property type="molecule type" value="Genomic_DNA"/>
</dbReference>
<evidence type="ECO:0000256" key="13">
    <source>
        <dbReference type="ARBA" id="ARBA00048144"/>
    </source>
</evidence>
<dbReference type="SUPFAM" id="SSF51735">
    <property type="entry name" value="NAD(P)-binding Rossmann-fold domains"/>
    <property type="match status" value="1"/>
</dbReference>
<evidence type="ECO:0000256" key="15">
    <source>
        <dbReference type="ARBA" id="ARBA00048393"/>
    </source>
</evidence>
<comment type="catalytic activity">
    <reaction evidence="11">
        <text>14-hydroxy-(4Z,7Z,10Z,12E,16Z,19Z)-docosahexaenoate + NAD(+) = 14-oxo-(4Z,7Z,10Z,12E,16Z,19Z)-docosahexaenoate + NADH + H(+)</text>
        <dbReference type="Rhea" id="RHEA:48952"/>
        <dbReference type="ChEBI" id="CHEBI:15378"/>
        <dbReference type="ChEBI" id="CHEBI:57540"/>
        <dbReference type="ChEBI" id="CHEBI:57945"/>
        <dbReference type="ChEBI" id="CHEBI:90866"/>
        <dbReference type="ChEBI" id="CHEBI:90867"/>
    </reaction>
    <physiologicalReaction direction="left-to-right" evidence="11">
        <dbReference type="Rhea" id="RHEA:48953"/>
    </physiologicalReaction>
</comment>
<comment type="catalytic activity">
    <reaction evidence="21">
        <text>resolvin E1 + NAD(+) = 18-oxo-resolvin E1 + NADH + H(+)</text>
        <dbReference type="Rhea" id="RHEA:49244"/>
        <dbReference type="ChEBI" id="CHEBI:15378"/>
        <dbReference type="ChEBI" id="CHEBI:57540"/>
        <dbReference type="ChEBI" id="CHEBI:57945"/>
        <dbReference type="ChEBI" id="CHEBI:91000"/>
        <dbReference type="ChEBI" id="CHEBI:91001"/>
    </reaction>
    <physiologicalReaction direction="left-to-right" evidence="21">
        <dbReference type="Rhea" id="RHEA:49245"/>
    </physiologicalReaction>
</comment>
<evidence type="ECO:0000256" key="4">
    <source>
        <dbReference type="ARBA" id="ARBA00039060"/>
    </source>
</evidence>
<evidence type="ECO:0000256" key="17">
    <source>
        <dbReference type="ARBA" id="ARBA00048611"/>
    </source>
</evidence>